<keyword evidence="3" id="KW-1185">Reference proteome</keyword>
<evidence type="ECO:0000256" key="1">
    <source>
        <dbReference type="SAM" id="MobiDB-lite"/>
    </source>
</evidence>
<protein>
    <submittedName>
        <fullName evidence="2">Uncharacterized protein</fullName>
    </submittedName>
</protein>
<feature type="compositionally biased region" description="Basic and acidic residues" evidence="1">
    <location>
        <begin position="11"/>
        <end position="22"/>
    </location>
</feature>
<organism evidence="2 3">
    <name type="scientific">Oedothorax gibbosus</name>
    <dbReference type="NCBI Taxonomy" id="931172"/>
    <lineage>
        <taxon>Eukaryota</taxon>
        <taxon>Metazoa</taxon>
        <taxon>Ecdysozoa</taxon>
        <taxon>Arthropoda</taxon>
        <taxon>Chelicerata</taxon>
        <taxon>Arachnida</taxon>
        <taxon>Araneae</taxon>
        <taxon>Araneomorphae</taxon>
        <taxon>Entelegynae</taxon>
        <taxon>Araneoidea</taxon>
        <taxon>Linyphiidae</taxon>
        <taxon>Erigoninae</taxon>
        <taxon>Oedothorax</taxon>
    </lineage>
</organism>
<evidence type="ECO:0000313" key="2">
    <source>
        <dbReference type="EMBL" id="KAG8171464.1"/>
    </source>
</evidence>
<feature type="non-terminal residue" evidence="2">
    <location>
        <position position="1"/>
    </location>
</feature>
<dbReference type="EMBL" id="JAFNEN010003933">
    <property type="protein sequence ID" value="KAG8171464.1"/>
    <property type="molecule type" value="Genomic_DNA"/>
</dbReference>
<proteinExistence type="predicted"/>
<name>A0AAV6TIA5_9ARAC</name>
<dbReference type="Proteomes" id="UP000827092">
    <property type="component" value="Unassembled WGS sequence"/>
</dbReference>
<dbReference type="AlphaFoldDB" id="A0AAV6TIA5"/>
<feature type="region of interest" description="Disordered" evidence="1">
    <location>
        <begin position="1"/>
        <end position="63"/>
    </location>
</feature>
<gene>
    <name evidence="2" type="ORF">JTE90_009653</name>
</gene>
<sequence length="63" mass="6630">QVDDNVGCPAEEEREHDDDRHLQGASPGSVDLGDIGHAKSEPFSGSCAGANLRTGCKKQHNVS</sequence>
<accession>A0AAV6TIA5</accession>
<evidence type="ECO:0000313" key="3">
    <source>
        <dbReference type="Proteomes" id="UP000827092"/>
    </source>
</evidence>
<reference evidence="2 3" key="1">
    <citation type="journal article" date="2022" name="Nat. Ecol. Evol.">
        <title>A masculinizing supergene underlies an exaggerated male reproductive morph in a spider.</title>
        <authorList>
            <person name="Hendrickx F."/>
            <person name="De Corte Z."/>
            <person name="Sonet G."/>
            <person name="Van Belleghem S.M."/>
            <person name="Kostlbacher S."/>
            <person name="Vangestel C."/>
        </authorList>
    </citation>
    <scope>NUCLEOTIDE SEQUENCE [LARGE SCALE GENOMIC DNA]</scope>
    <source>
        <strain evidence="2">W744_W776</strain>
    </source>
</reference>
<comment type="caution">
    <text evidence="2">The sequence shown here is derived from an EMBL/GenBank/DDBJ whole genome shotgun (WGS) entry which is preliminary data.</text>
</comment>